<feature type="region of interest" description="Disordered" evidence="1">
    <location>
        <begin position="1"/>
        <end position="162"/>
    </location>
</feature>
<evidence type="ECO:0000313" key="3">
    <source>
        <dbReference type="EMBL" id="GAA1694188.1"/>
    </source>
</evidence>
<keyword evidence="4" id="KW-1185">Reference proteome</keyword>
<dbReference type="RefSeq" id="WP_344155137.1">
    <property type="nucleotide sequence ID" value="NZ_BAAANF010000016.1"/>
</dbReference>
<comment type="caution">
    <text evidence="3">The sequence shown here is derived from an EMBL/GenBank/DDBJ whole genome shotgun (WGS) entry which is preliminary data.</text>
</comment>
<gene>
    <name evidence="3" type="ORF">GCM10009745_44680</name>
</gene>
<keyword evidence="2" id="KW-0812">Transmembrane</keyword>
<feature type="compositionally biased region" description="Gly residues" evidence="1">
    <location>
        <begin position="151"/>
        <end position="162"/>
    </location>
</feature>
<keyword evidence="2" id="KW-1133">Transmembrane helix</keyword>
<protein>
    <submittedName>
        <fullName evidence="3">Uncharacterized protein</fullName>
    </submittedName>
</protein>
<proteinExistence type="predicted"/>
<accession>A0ABP4TUP1</accession>
<evidence type="ECO:0000313" key="4">
    <source>
        <dbReference type="Proteomes" id="UP001500280"/>
    </source>
</evidence>
<feature type="compositionally biased region" description="Gly residues" evidence="1">
    <location>
        <begin position="9"/>
        <end position="45"/>
    </location>
</feature>
<name>A0ABP4TUP1_9ACTN</name>
<evidence type="ECO:0000256" key="1">
    <source>
        <dbReference type="SAM" id="MobiDB-lite"/>
    </source>
</evidence>
<feature type="transmembrane region" description="Helical" evidence="2">
    <location>
        <begin position="169"/>
        <end position="189"/>
    </location>
</feature>
<dbReference type="EMBL" id="BAAANF010000016">
    <property type="protein sequence ID" value="GAA1694188.1"/>
    <property type="molecule type" value="Genomic_DNA"/>
</dbReference>
<feature type="compositionally biased region" description="Low complexity" evidence="1">
    <location>
        <begin position="79"/>
        <end position="150"/>
    </location>
</feature>
<feature type="compositionally biased region" description="Low complexity" evidence="1">
    <location>
        <begin position="46"/>
        <end position="62"/>
    </location>
</feature>
<evidence type="ECO:0000256" key="2">
    <source>
        <dbReference type="SAM" id="Phobius"/>
    </source>
</evidence>
<dbReference type="Proteomes" id="UP001500280">
    <property type="component" value="Unassembled WGS sequence"/>
</dbReference>
<reference evidence="4" key="1">
    <citation type="journal article" date="2019" name="Int. J. Syst. Evol. Microbiol.">
        <title>The Global Catalogue of Microorganisms (GCM) 10K type strain sequencing project: providing services to taxonomists for standard genome sequencing and annotation.</title>
        <authorList>
            <consortium name="The Broad Institute Genomics Platform"/>
            <consortium name="The Broad Institute Genome Sequencing Center for Infectious Disease"/>
            <person name="Wu L."/>
            <person name="Ma J."/>
        </authorList>
    </citation>
    <scope>NUCLEOTIDE SEQUENCE [LARGE SCALE GENOMIC DNA]</scope>
    <source>
        <strain evidence="4">JCM 14307</strain>
    </source>
</reference>
<keyword evidence="2" id="KW-0472">Membrane</keyword>
<sequence>MTTPPQGPWGSGQPGGQPGGQQGGQGGQGGGWGQQPPGQGGGGWGQNPQQPQHGQPQGQPPQQGGGGWGQQPGRPQPGQPEGQPSHGQPSQPQQGQPEQGQPAQGWGQRAPQQGEQQPYQQQAWGQQGAQQGGWHQQQSGQPGQQPWQQGPGSGGSKGPGGFGKDKMPLVIGGGVVGILLIGLIIVLVVRGLGGDDKKTADPGPQPTSGSTNGGGTGNSSGQAEAATQKLQGIGYQCSDLFNNDAGAHRGCFKYDGPTQVDAIFQFTKDGSIISLELTSRDDDNRNNAAVSFDAALQALGNDTFGGSEVKKIQDAVKTGQKSDKVGTSWGEFRLSNDSSLTLSGRKSGEESIKVPDKTWQTTEAQLKSALTAKGYDCKVMCSKKVGDFGSQRVFGYGTSDGGVKRLEISISGRKDAAEAAWPTVVGDAFGALKGPDAAALKEFIAKHNDGKPAAAFVGGWRVEVRNNDRDDFLSRTINIDAESYYV</sequence>
<organism evidence="3 4">
    <name type="scientific">Kribbella yunnanensis</name>
    <dbReference type="NCBI Taxonomy" id="190194"/>
    <lineage>
        <taxon>Bacteria</taxon>
        <taxon>Bacillati</taxon>
        <taxon>Actinomycetota</taxon>
        <taxon>Actinomycetes</taxon>
        <taxon>Propionibacteriales</taxon>
        <taxon>Kribbellaceae</taxon>
        <taxon>Kribbella</taxon>
    </lineage>
</organism>
<feature type="region of interest" description="Disordered" evidence="1">
    <location>
        <begin position="196"/>
        <end position="226"/>
    </location>
</feature>